<feature type="domain" description="CRISPR associated protein Cas6 C-terminal" evidence="5">
    <location>
        <begin position="147"/>
        <end position="252"/>
    </location>
</feature>
<dbReference type="GO" id="GO:0003723">
    <property type="term" value="F:RNA binding"/>
    <property type="evidence" value="ECO:0007669"/>
    <property type="project" value="UniProtKB-KW"/>
</dbReference>
<feature type="region of interest" description="Disordered" evidence="4">
    <location>
        <begin position="252"/>
        <end position="275"/>
    </location>
</feature>
<dbReference type="Pfam" id="PF01881">
    <property type="entry name" value="Cas_Cas6_C"/>
    <property type="match status" value="1"/>
</dbReference>
<evidence type="ECO:0000259" key="5">
    <source>
        <dbReference type="Pfam" id="PF01881"/>
    </source>
</evidence>
<evidence type="ECO:0000256" key="2">
    <source>
        <dbReference type="ARBA" id="ARBA00022884"/>
    </source>
</evidence>
<organism evidence="6 7">
    <name type="scientific">Halorussus caseinilyticus</name>
    <dbReference type="NCBI Taxonomy" id="3034025"/>
    <lineage>
        <taxon>Archaea</taxon>
        <taxon>Methanobacteriati</taxon>
        <taxon>Methanobacteriota</taxon>
        <taxon>Stenosarchaea group</taxon>
        <taxon>Halobacteria</taxon>
        <taxon>Halobacteriales</taxon>
        <taxon>Haladaptataceae</taxon>
        <taxon>Halorussus</taxon>
    </lineage>
</organism>
<keyword evidence="3" id="KW-0051">Antiviral defense</keyword>
<dbReference type="GeneID" id="79305817"/>
<keyword evidence="7" id="KW-1185">Reference proteome</keyword>
<name>A0ABD5WJA6_9EURY</name>
<accession>A0ABD5WJA6</accession>
<dbReference type="Gene3D" id="3.30.70.1900">
    <property type="match status" value="1"/>
</dbReference>
<feature type="compositionally biased region" description="Polar residues" evidence="4">
    <location>
        <begin position="264"/>
        <end position="275"/>
    </location>
</feature>
<dbReference type="Proteomes" id="UP001596407">
    <property type="component" value="Unassembled WGS sequence"/>
</dbReference>
<dbReference type="EMBL" id="JBHSZH010000002">
    <property type="protein sequence ID" value="MFC7079208.1"/>
    <property type="molecule type" value="Genomic_DNA"/>
</dbReference>
<evidence type="ECO:0000256" key="3">
    <source>
        <dbReference type="ARBA" id="ARBA00023118"/>
    </source>
</evidence>
<evidence type="ECO:0000256" key="1">
    <source>
        <dbReference type="ARBA" id="ARBA00005937"/>
    </source>
</evidence>
<keyword evidence="2" id="KW-0694">RNA-binding</keyword>
<dbReference type="PANTHER" id="PTHR36984:SF1">
    <property type="entry name" value="CRISPR-ASSOCIATED ENDORIBONUCLEASE CAS6 1"/>
    <property type="match status" value="1"/>
</dbReference>
<comment type="similarity">
    <text evidence="1">Belongs to the CRISPR-associated protein Cas6/Cse3/CasE family.</text>
</comment>
<sequence length="275" mass="30910">MRLLIRLRARADAAYDNSHFHELRGRLWKGLRGTEYDDLHDADRPIGLSFSNIFPWGDIEEGDERTVLVAATDQDVLRAIAESVITDREFNVGQMPFHVEEVTTVAPDVGEPGTRGTLETGTGVLVRIPPQQADAYGIDTDGDEAIFWQPEHSLEPLKTQLENNLDKKHRLFCDDHLPGPSNRDGDLFDEYDLLKTFAVPVEVTQGVEMTYILSKWRFGYRVRDDHHRRHLNLALDAGIGERNALGLGFLNIQRDSKRPPGTPEASSASTDGGRR</sequence>
<dbReference type="AlphaFoldDB" id="A0ABD5WJA6"/>
<dbReference type="InterPro" id="IPR049435">
    <property type="entry name" value="Cas_Cas6_C"/>
</dbReference>
<evidence type="ECO:0000313" key="7">
    <source>
        <dbReference type="Proteomes" id="UP001596407"/>
    </source>
</evidence>
<gene>
    <name evidence="6" type="primary">cas6</name>
    <name evidence="6" type="ORF">ACFQJ6_02700</name>
</gene>
<reference evidence="6 7" key="1">
    <citation type="journal article" date="2019" name="Int. J. Syst. Evol. Microbiol.">
        <title>The Global Catalogue of Microorganisms (GCM) 10K type strain sequencing project: providing services to taxonomists for standard genome sequencing and annotation.</title>
        <authorList>
            <consortium name="The Broad Institute Genomics Platform"/>
            <consortium name="The Broad Institute Genome Sequencing Center for Infectious Disease"/>
            <person name="Wu L."/>
            <person name="Ma J."/>
        </authorList>
    </citation>
    <scope>NUCLEOTIDE SEQUENCE [LARGE SCALE GENOMIC DNA]</scope>
    <source>
        <strain evidence="6 7">DT72</strain>
    </source>
</reference>
<dbReference type="PANTHER" id="PTHR36984">
    <property type="entry name" value="CRISPR-ASSOCIATED ENDORIBONUCLEASE CAS6 1"/>
    <property type="match status" value="1"/>
</dbReference>
<proteinExistence type="inferred from homology"/>
<comment type="caution">
    <text evidence="6">The sequence shown here is derived from an EMBL/GenBank/DDBJ whole genome shotgun (WGS) entry which is preliminary data.</text>
</comment>
<evidence type="ECO:0000256" key="4">
    <source>
        <dbReference type="SAM" id="MobiDB-lite"/>
    </source>
</evidence>
<protein>
    <submittedName>
        <fullName evidence="6">CRISPR-associated endoribonuclease Cas6</fullName>
    </submittedName>
</protein>
<dbReference type="NCBIfam" id="TIGR01877">
    <property type="entry name" value="cas_cas6"/>
    <property type="match status" value="1"/>
</dbReference>
<dbReference type="GO" id="GO:0051607">
    <property type="term" value="P:defense response to virus"/>
    <property type="evidence" value="ECO:0007669"/>
    <property type="project" value="UniProtKB-KW"/>
</dbReference>
<dbReference type="InterPro" id="IPR010156">
    <property type="entry name" value="CRISPR-assoc_prot_Cas6"/>
</dbReference>
<dbReference type="RefSeq" id="WP_276282752.1">
    <property type="nucleotide sequence ID" value="NZ_CP119812.1"/>
</dbReference>
<evidence type="ECO:0000313" key="6">
    <source>
        <dbReference type="EMBL" id="MFC7079208.1"/>
    </source>
</evidence>